<dbReference type="SUPFAM" id="SSF51984">
    <property type="entry name" value="MurCD N-terminal domain"/>
    <property type="match status" value="1"/>
</dbReference>
<dbReference type="GO" id="GO:0005737">
    <property type="term" value="C:cytoplasm"/>
    <property type="evidence" value="ECO:0007669"/>
    <property type="project" value="UniProtKB-SubCell"/>
</dbReference>
<dbReference type="GO" id="GO:0005524">
    <property type="term" value="F:ATP binding"/>
    <property type="evidence" value="ECO:0007669"/>
    <property type="project" value="UniProtKB-KW"/>
</dbReference>
<dbReference type="AlphaFoldDB" id="A0A0F9VZF1"/>
<dbReference type="UniPathway" id="UPA00219"/>
<dbReference type="InterPro" id="IPR036615">
    <property type="entry name" value="Mur_ligase_C_dom_sf"/>
</dbReference>
<dbReference type="HAMAP" id="MF_00639">
    <property type="entry name" value="MurD"/>
    <property type="match status" value="1"/>
</dbReference>
<evidence type="ECO:0000313" key="9">
    <source>
        <dbReference type="EMBL" id="KKO05393.1"/>
    </source>
</evidence>
<dbReference type="InterPro" id="IPR004101">
    <property type="entry name" value="Mur_ligase_C"/>
</dbReference>
<feature type="domain" description="Mur ligase central" evidence="8">
    <location>
        <begin position="114"/>
        <end position="291"/>
    </location>
</feature>
<dbReference type="PANTHER" id="PTHR43692">
    <property type="entry name" value="UDP-N-ACETYLMURAMOYLALANINE--D-GLUTAMATE LIGASE"/>
    <property type="match status" value="1"/>
</dbReference>
<dbReference type="PANTHER" id="PTHR43692:SF1">
    <property type="entry name" value="UDP-N-ACETYLMURAMOYLALANINE--D-GLUTAMATE LIGASE"/>
    <property type="match status" value="1"/>
</dbReference>
<comment type="pathway">
    <text evidence="2">Cell wall biogenesis; peptidoglycan biosynthesis.</text>
</comment>
<evidence type="ECO:0000259" key="8">
    <source>
        <dbReference type="Pfam" id="PF08245"/>
    </source>
</evidence>
<keyword evidence="6" id="KW-0067">ATP-binding</keyword>
<evidence type="ECO:0000256" key="6">
    <source>
        <dbReference type="ARBA" id="ARBA00022840"/>
    </source>
</evidence>
<dbReference type="GO" id="GO:0008360">
    <property type="term" value="P:regulation of cell shape"/>
    <property type="evidence" value="ECO:0007669"/>
    <property type="project" value="InterPro"/>
</dbReference>
<organism evidence="9">
    <name type="scientific">marine sediment metagenome</name>
    <dbReference type="NCBI Taxonomy" id="412755"/>
    <lineage>
        <taxon>unclassified sequences</taxon>
        <taxon>metagenomes</taxon>
        <taxon>ecological metagenomes</taxon>
    </lineage>
</organism>
<dbReference type="Gene3D" id="3.40.1190.10">
    <property type="entry name" value="Mur-like, catalytic domain"/>
    <property type="match status" value="1"/>
</dbReference>
<comment type="subcellular location">
    <subcellularLocation>
        <location evidence="1">Cytoplasm</location>
    </subcellularLocation>
</comment>
<protein>
    <submittedName>
        <fullName evidence="9">Uncharacterized protein</fullName>
    </submittedName>
</protein>
<evidence type="ECO:0000256" key="5">
    <source>
        <dbReference type="ARBA" id="ARBA00022741"/>
    </source>
</evidence>
<dbReference type="Pfam" id="PF08245">
    <property type="entry name" value="Mur_ligase_M"/>
    <property type="match status" value="1"/>
</dbReference>
<sequence>MTQAVDNKLVVIVGLGKTGLSCARYFHALGRPFKVIDSRFSPPALAEFETEFPGQTIELGGFPQQSLLQASEIVLSPGISLQTPEIAHAISQGVPVTGDIDIFSREVKAPVVAVTGSNGKSTVVTLVSEMARQVGIRVAVGGNLDGRASMPALDLLRSGERDLYVLELSSFQLETTTRLDAEVAVLLNLTEDHLDRYPSMQDYAAAKQRIFKGARQVLVNRDDPASEPAHPTAAQRWTYGFNDAAGEHDYGLSTHEGETWLKRGSNHLMPVRDIALVGRHNVSNAMAALALGHAVGIPDAAMVTTLREFPGLPHRCQLLRQLRGVDYYNDSKGTNVGATLVAIESVAERTSGEIVLIAGGIGKDADFSSLLPALERYVKRVVLIGRDADKLAKLIGNRADIMRATSMEEAVIEAASSAVDGDAVLLSPACASFDMFKDFAHRGRVFAAAVEALS</sequence>
<reference evidence="9" key="1">
    <citation type="journal article" date="2015" name="Nature">
        <title>Complex archaea that bridge the gap between prokaryotes and eukaryotes.</title>
        <authorList>
            <person name="Spang A."/>
            <person name="Saw J.H."/>
            <person name="Jorgensen S.L."/>
            <person name="Zaremba-Niedzwiedzka K."/>
            <person name="Martijn J."/>
            <person name="Lind A.E."/>
            <person name="van Eijk R."/>
            <person name="Schleper C."/>
            <person name="Guy L."/>
            <person name="Ettema T.J."/>
        </authorList>
    </citation>
    <scope>NUCLEOTIDE SEQUENCE</scope>
</reference>
<dbReference type="Gene3D" id="3.40.50.720">
    <property type="entry name" value="NAD(P)-binding Rossmann-like Domain"/>
    <property type="match status" value="1"/>
</dbReference>
<comment type="caution">
    <text evidence="9">The sequence shown here is derived from an EMBL/GenBank/DDBJ whole genome shotgun (WGS) entry which is preliminary data.</text>
</comment>
<keyword evidence="4" id="KW-0436">Ligase</keyword>
<dbReference type="GO" id="GO:0051301">
    <property type="term" value="P:cell division"/>
    <property type="evidence" value="ECO:0007669"/>
    <property type="project" value="InterPro"/>
</dbReference>
<gene>
    <name evidence="9" type="ORF">LCGC14_0076640</name>
</gene>
<evidence type="ECO:0000256" key="3">
    <source>
        <dbReference type="ARBA" id="ARBA00022490"/>
    </source>
</evidence>
<evidence type="ECO:0000256" key="4">
    <source>
        <dbReference type="ARBA" id="ARBA00022598"/>
    </source>
</evidence>
<dbReference type="GO" id="GO:0009252">
    <property type="term" value="P:peptidoglycan biosynthetic process"/>
    <property type="evidence" value="ECO:0007669"/>
    <property type="project" value="UniProtKB-UniPathway"/>
</dbReference>
<dbReference type="SUPFAM" id="SSF53623">
    <property type="entry name" value="MurD-like peptide ligases, catalytic domain"/>
    <property type="match status" value="1"/>
</dbReference>
<keyword evidence="3" id="KW-0963">Cytoplasm</keyword>
<dbReference type="Pfam" id="PF21799">
    <property type="entry name" value="MurD-like_N"/>
    <property type="match status" value="1"/>
</dbReference>
<dbReference type="NCBIfam" id="TIGR01087">
    <property type="entry name" value="murD"/>
    <property type="match status" value="1"/>
</dbReference>
<dbReference type="Gene3D" id="3.90.190.20">
    <property type="entry name" value="Mur ligase, C-terminal domain"/>
    <property type="match status" value="1"/>
</dbReference>
<dbReference type="InterPro" id="IPR036565">
    <property type="entry name" value="Mur-like_cat_sf"/>
</dbReference>
<keyword evidence="5" id="KW-0547">Nucleotide-binding</keyword>
<dbReference type="GO" id="GO:0008764">
    <property type="term" value="F:UDP-N-acetylmuramoylalanine-D-glutamate ligase activity"/>
    <property type="evidence" value="ECO:0007669"/>
    <property type="project" value="UniProtKB-EC"/>
</dbReference>
<name>A0A0F9VZF1_9ZZZZ</name>
<evidence type="ECO:0000259" key="7">
    <source>
        <dbReference type="Pfam" id="PF02875"/>
    </source>
</evidence>
<dbReference type="InterPro" id="IPR005762">
    <property type="entry name" value="MurD"/>
</dbReference>
<evidence type="ECO:0000256" key="1">
    <source>
        <dbReference type="ARBA" id="ARBA00004496"/>
    </source>
</evidence>
<dbReference type="SUPFAM" id="SSF53244">
    <property type="entry name" value="MurD-like peptide ligases, peptide-binding domain"/>
    <property type="match status" value="1"/>
</dbReference>
<proteinExistence type="inferred from homology"/>
<accession>A0A0F9VZF1</accession>
<dbReference type="Pfam" id="PF02875">
    <property type="entry name" value="Mur_ligase_C"/>
    <property type="match status" value="1"/>
</dbReference>
<dbReference type="InterPro" id="IPR013221">
    <property type="entry name" value="Mur_ligase_cen"/>
</dbReference>
<evidence type="ECO:0000256" key="2">
    <source>
        <dbReference type="ARBA" id="ARBA00004752"/>
    </source>
</evidence>
<feature type="domain" description="Mur ligase C-terminal" evidence="7">
    <location>
        <begin position="314"/>
        <end position="430"/>
    </location>
</feature>
<dbReference type="EMBL" id="LAZR01000019">
    <property type="protein sequence ID" value="KKO05393.1"/>
    <property type="molecule type" value="Genomic_DNA"/>
</dbReference>